<gene>
    <name evidence="3" type="ORF">N0K08_21830</name>
</gene>
<keyword evidence="2 3" id="KW-0378">Hydrolase</keyword>
<name>A0ABT2PS31_9BURK</name>
<accession>A0ABT2PS31</accession>
<evidence type="ECO:0000313" key="3">
    <source>
        <dbReference type="EMBL" id="MCT9813279.1"/>
    </source>
</evidence>
<organism evidence="3 4">
    <name type="scientific">Acidovorax bellezanensis</name>
    <dbReference type="NCBI Taxonomy" id="2976702"/>
    <lineage>
        <taxon>Bacteria</taxon>
        <taxon>Pseudomonadati</taxon>
        <taxon>Pseudomonadota</taxon>
        <taxon>Betaproteobacteria</taxon>
        <taxon>Burkholderiales</taxon>
        <taxon>Comamonadaceae</taxon>
        <taxon>Acidovorax</taxon>
    </lineage>
</organism>
<sequence length="282" mass="31213">MTRSVQLLAVDPQNDFCDLPTPCWPVHANGRRTQPSLPVAGAHQHMQRLARWLRQQGQHIDQITVTLDSHQRFDIAHPGFWQQADGADVPAFTAITAAQVRAGQWLPRLPAHLPRALAYLDALERQGRYTLMVWPVHCEVGSWGHGLHADLLDVFGAWQLQHQRAVSQVFKGLNPWTEHYSALMAEVVDPADPATQLNRPLLDRLAQADLLVIAGEASSHCVRATVEHLVTYLPPGHARRLVLLTDCMGPVAGFEAAEQDFFAAMHAQGVQSTTSDALVLQD</sequence>
<proteinExistence type="inferred from homology"/>
<evidence type="ECO:0000256" key="2">
    <source>
        <dbReference type="ARBA" id="ARBA00022801"/>
    </source>
</evidence>
<dbReference type="RefSeq" id="WP_261502532.1">
    <property type="nucleotide sequence ID" value="NZ_JAODYH010000017.1"/>
</dbReference>
<dbReference type="InterPro" id="IPR036380">
    <property type="entry name" value="Isochorismatase-like_sf"/>
</dbReference>
<evidence type="ECO:0000313" key="4">
    <source>
        <dbReference type="Proteomes" id="UP001525968"/>
    </source>
</evidence>
<dbReference type="EMBL" id="JAODYH010000017">
    <property type="protein sequence ID" value="MCT9813279.1"/>
    <property type="molecule type" value="Genomic_DNA"/>
</dbReference>
<comment type="similarity">
    <text evidence="1">Belongs to the isochorismatase family.</text>
</comment>
<dbReference type="SUPFAM" id="SSF52499">
    <property type="entry name" value="Isochorismatase-like hydrolases"/>
    <property type="match status" value="1"/>
</dbReference>
<dbReference type="GO" id="GO:0016787">
    <property type="term" value="F:hydrolase activity"/>
    <property type="evidence" value="ECO:0007669"/>
    <property type="project" value="UniProtKB-KW"/>
</dbReference>
<dbReference type="InterPro" id="IPR052347">
    <property type="entry name" value="Isochorismatase_Nicotinamidase"/>
</dbReference>
<keyword evidence="4" id="KW-1185">Reference proteome</keyword>
<dbReference type="Gene3D" id="3.40.50.850">
    <property type="entry name" value="Isochorismatase-like"/>
    <property type="match status" value="1"/>
</dbReference>
<dbReference type="PANTHER" id="PTHR11080:SF2">
    <property type="entry name" value="LD05707P"/>
    <property type="match status" value="1"/>
</dbReference>
<reference evidence="3 4" key="1">
    <citation type="submission" date="2022-09" db="EMBL/GenBank/DDBJ databases">
        <title>Draft genome of isolate Be4.</title>
        <authorList>
            <person name="Sanchez-Castro I."/>
            <person name="Martinez-Rodriguez P."/>
            <person name="Descostes M."/>
            <person name="Merroun M."/>
        </authorList>
    </citation>
    <scope>NUCLEOTIDE SEQUENCE [LARGE SCALE GENOMIC DNA]</scope>
    <source>
        <strain evidence="3 4">Be4</strain>
    </source>
</reference>
<evidence type="ECO:0000256" key="1">
    <source>
        <dbReference type="ARBA" id="ARBA00006336"/>
    </source>
</evidence>
<protein>
    <submittedName>
        <fullName evidence="3">Cysteine hydrolase</fullName>
    </submittedName>
</protein>
<comment type="caution">
    <text evidence="3">The sequence shown here is derived from an EMBL/GenBank/DDBJ whole genome shotgun (WGS) entry which is preliminary data.</text>
</comment>
<dbReference type="PANTHER" id="PTHR11080">
    <property type="entry name" value="PYRAZINAMIDASE/NICOTINAMIDASE"/>
    <property type="match status" value="1"/>
</dbReference>
<dbReference type="Proteomes" id="UP001525968">
    <property type="component" value="Unassembled WGS sequence"/>
</dbReference>